<evidence type="ECO:0000256" key="2">
    <source>
        <dbReference type="ARBA" id="ARBA00022649"/>
    </source>
</evidence>
<protein>
    <submittedName>
        <fullName evidence="9">Type II toxin-antitoxin system VapC family toxin</fullName>
    </submittedName>
</protein>
<keyword evidence="5" id="KW-0378">Hydrolase</keyword>
<dbReference type="RefSeq" id="WP_323262015.1">
    <property type="nucleotide sequence ID" value="NZ_JAYGIE010000075.1"/>
</dbReference>
<dbReference type="Pfam" id="PF01850">
    <property type="entry name" value="PIN"/>
    <property type="match status" value="1"/>
</dbReference>
<feature type="domain" description="PIN" evidence="8">
    <location>
        <begin position="5"/>
        <end position="129"/>
    </location>
</feature>
<dbReference type="EMBL" id="JAYGIE010000075">
    <property type="protein sequence ID" value="MEA5478540.1"/>
    <property type="molecule type" value="Genomic_DNA"/>
</dbReference>
<dbReference type="CDD" id="cd09881">
    <property type="entry name" value="PIN_VapC4-5_FitB-like"/>
    <property type="match status" value="1"/>
</dbReference>
<keyword evidence="4" id="KW-0479">Metal-binding</keyword>
<organism evidence="9 10">
    <name type="scientific">Pseudanabaena galeata UHCC 0370</name>
    <dbReference type="NCBI Taxonomy" id="3110310"/>
    <lineage>
        <taxon>Bacteria</taxon>
        <taxon>Bacillati</taxon>
        <taxon>Cyanobacteriota</taxon>
        <taxon>Cyanophyceae</taxon>
        <taxon>Pseudanabaenales</taxon>
        <taxon>Pseudanabaenaceae</taxon>
        <taxon>Pseudanabaena</taxon>
    </lineage>
</organism>
<accession>A0ABU5TJN3</accession>
<dbReference type="InterPro" id="IPR050556">
    <property type="entry name" value="Type_II_TA_system_RNase"/>
</dbReference>
<dbReference type="PANTHER" id="PTHR33653">
    <property type="entry name" value="RIBONUCLEASE VAPC2"/>
    <property type="match status" value="1"/>
</dbReference>
<evidence type="ECO:0000256" key="6">
    <source>
        <dbReference type="ARBA" id="ARBA00022842"/>
    </source>
</evidence>
<proteinExistence type="inferred from homology"/>
<comment type="similarity">
    <text evidence="7">Belongs to the PINc/VapC protein family.</text>
</comment>
<keyword evidence="2" id="KW-1277">Toxin-antitoxin system</keyword>
<keyword evidence="3" id="KW-0540">Nuclease</keyword>
<gene>
    <name evidence="9" type="ORF">VB774_13005</name>
</gene>
<keyword evidence="6" id="KW-0460">Magnesium</keyword>
<evidence type="ECO:0000256" key="7">
    <source>
        <dbReference type="ARBA" id="ARBA00038093"/>
    </source>
</evidence>
<dbReference type="PANTHER" id="PTHR33653:SF1">
    <property type="entry name" value="RIBONUCLEASE VAPC2"/>
    <property type="match status" value="1"/>
</dbReference>
<dbReference type="InterPro" id="IPR029060">
    <property type="entry name" value="PIN-like_dom_sf"/>
</dbReference>
<evidence type="ECO:0000256" key="5">
    <source>
        <dbReference type="ARBA" id="ARBA00022801"/>
    </source>
</evidence>
<name>A0ABU5TJN3_9CYAN</name>
<keyword evidence="10" id="KW-1185">Reference proteome</keyword>
<evidence type="ECO:0000313" key="9">
    <source>
        <dbReference type="EMBL" id="MEA5478540.1"/>
    </source>
</evidence>
<sequence length="139" mass="15894">MSLWILDTNHVIYLQNSHPNVLKHLSTVNSKDVAITAITAEEQIRGWLKVMNVNSERCVWAYKGFKDTLTYLKKVNVLDFDENAYQIYQDLKKKLTNKVGTKDLQIAAIALSVKGIVVTSNHKDFCKVPDLQIEDWTIS</sequence>
<comment type="caution">
    <text evidence="9">The sequence shown here is derived from an EMBL/GenBank/DDBJ whole genome shotgun (WGS) entry which is preliminary data.</text>
</comment>
<evidence type="ECO:0000313" key="10">
    <source>
        <dbReference type="Proteomes" id="UP001301388"/>
    </source>
</evidence>
<evidence type="ECO:0000256" key="1">
    <source>
        <dbReference type="ARBA" id="ARBA00001946"/>
    </source>
</evidence>
<dbReference type="Proteomes" id="UP001301388">
    <property type="component" value="Unassembled WGS sequence"/>
</dbReference>
<dbReference type="InterPro" id="IPR002716">
    <property type="entry name" value="PIN_dom"/>
</dbReference>
<reference evidence="9 10" key="1">
    <citation type="submission" date="2023-12" db="EMBL/GenBank/DDBJ databases">
        <title>Baltic Sea Cyanobacteria.</title>
        <authorList>
            <person name="Delbaje E."/>
            <person name="Fewer D.P."/>
            <person name="Shishido T.K."/>
        </authorList>
    </citation>
    <scope>NUCLEOTIDE SEQUENCE [LARGE SCALE GENOMIC DNA]</scope>
    <source>
        <strain evidence="9 10">UHCC 0370</strain>
    </source>
</reference>
<dbReference type="Gene3D" id="3.40.50.1010">
    <property type="entry name" value="5'-nuclease"/>
    <property type="match status" value="1"/>
</dbReference>
<evidence type="ECO:0000256" key="4">
    <source>
        <dbReference type="ARBA" id="ARBA00022723"/>
    </source>
</evidence>
<evidence type="ECO:0000259" key="8">
    <source>
        <dbReference type="Pfam" id="PF01850"/>
    </source>
</evidence>
<dbReference type="SUPFAM" id="SSF88723">
    <property type="entry name" value="PIN domain-like"/>
    <property type="match status" value="1"/>
</dbReference>
<comment type="cofactor">
    <cofactor evidence="1">
        <name>Mg(2+)</name>
        <dbReference type="ChEBI" id="CHEBI:18420"/>
    </cofactor>
</comment>
<evidence type="ECO:0000256" key="3">
    <source>
        <dbReference type="ARBA" id="ARBA00022722"/>
    </source>
</evidence>